<evidence type="ECO:0000313" key="3">
    <source>
        <dbReference type="Proteomes" id="UP001341840"/>
    </source>
</evidence>
<comment type="caution">
    <text evidence="2">The sequence shown here is derived from an EMBL/GenBank/DDBJ whole genome shotgun (WGS) entry which is preliminary data.</text>
</comment>
<dbReference type="Gene3D" id="3.20.20.80">
    <property type="entry name" value="Glycosidases"/>
    <property type="match status" value="1"/>
</dbReference>
<dbReference type="PANTHER" id="PTHR31263:SF0">
    <property type="entry name" value="CELLULASE FAMILY PROTEIN (AFU_ORTHOLOGUE AFUA_5G14560)"/>
    <property type="match status" value="1"/>
</dbReference>
<dbReference type="PANTHER" id="PTHR31263">
    <property type="entry name" value="CELLULASE FAMILY PROTEIN (AFU_ORTHOLOGUE AFUA_5G14560)"/>
    <property type="match status" value="1"/>
</dbReference>
<feature type="signal peptide" evidence="1">
    <location>
        <begin position="1"/>
        <end position="24"/>
    </location>
</feature>
<reference evidence="2 3" key="1">
    <citation type="journal article" date="2023" name="Plants (Basel)">
        <title>Bridging the Gap: Combining Genomics and Transcriptomics Approaches to Understand Stylosanthes scabra, an Orphan Legume from the Brazilian Caatinga.</title>
        <authorList>
            <person name="Ferreira-Neto J.R.C."/>
            <person name="da Silva M.D."/>
            <person name="Binneck E."/>
            <person name="de Melo N.F."/>
            <person name="da Silva R.H."/>
            <person name="de Melo A.L.T.M."/>
            <person name="Pandolfi V."/>
            <person name="Bustamante F.O."/>
            <person name="Brasileiro-Vidal A.C."/>
            <person name="Benko-Iseppon A.M."/>
        </authorList>
    </citation>
    <scope>NUCLEOTIDE SEQUENCE [LARGE SCALE GENOMIC DNA]</scope>
    <source>
        <tissue evidence="2">Leaves</tissue>
    </source>
</reference>
<dbReference type="Proteomes" id="UP001341840">
    <property type="component" value="Unassembled WGS sequence"/>
</dbReference>
<evidence type="ECO:0000256" key="1">
    <source>
        <dbReference type="SAM" id="SignalP"/>
    </source>
</evidence>
<sequence length="205" mass="23933">MKTLCKLSFLLLFFATFTSYCCDALPLSTHKRWIMDEATGKRVKLTCAHWVTHAEPMLAEGLSHLPLNDIVKQFPQRGFNCVRLSYATYMFTRYANVSVSETFRSLDIPEMVAAIEKHNPWVLKMTHLHAFEAVVDSLDKQGVMMVIDNHVSLPKWCCLYDDQIGFFNDRHFQPHEWLQGLDLVAHSFKEKRHVSCHMYRHEKIN</sequence>
<gene>
    <name evidence="2" type="ORF">PIB30_051351</name>
</gene>
<evidence type="ECO:0000313" key="2">
    <source>
        <dbReference type="EMBL" id="MED6196875.1"/>
    </source>
</evidence>
<proteinExistence type="predicted"/>
<organism evidence="2 3">
    <name type="scientific">Stylosanthes scabra</name>
    <dbReference type="NCBI Taxonomy" id="79078"/>
    <lineage>
        <taxon>Eukaryota</taxon>
        <taxon>Viridiplantae</taxon>
        <taxon>Streptophyta</taxon>
        <taxon>Embryophyta</taxon>
        <taxon>Tracheophyta</taxon>
        <taxon>Spermatophyta</taxon>
        <taxon>Magnoliopsida</taxon>
        <taxon>eudicotyledons</taxon>
        <taxon>Gunneridae</taxon>
        <taxon>Pentapetalae</taxon>
        <taxon>rosids</taxon>
        <taxon>fabids</taxon>
        <taxon>Fabales</taxon>
        <taxon>Fabaceae</taxon>
        <taxon>Papilionoideae</taxon>
        <taxon>50 kb inversion clade</taxon>
        <taxon>dalbergioids sensu lato</taxon>
        <taxon>Dalbergieae</taxon>
        <taxon>Pterocarpus clade</taxon>
        <taxon>Stylosanthes</taxon>
    </lineage>
</organism>
<protein>
    <recommendedName>
        <fullName evidence="4">Mannan endo-1,4-beta-mannosidase</fullName>
    </recommendedName>
</protein>
<keyword evidence="1" id="KW-0732">Signal</keyword>
<dbReference type="InterPro" id="IPR017853">
    <property type="entry name" value="GH"/>
</dbReference>
<dbReference type="EMBL" id="JASCZI010211811">
    <property type="protein sequence ID" value="MED6196875.1"/>
    <property type="molecule type" value="Genomic_DNA"/>
</dbReference>
<dbReference type="SUPFAM" id="SSF51445">
    <property type="entry name" value="(Trans)glycosidases"/>
    <property type="match status" value="1"/>
</dbReference>
<accession>A0ABU6XFL7</accession>
<keyword evidence="3" id="KW-1185">Reference proteome</keyword>
<feature type="chain" id="PRO_5046041082" description="Mannan endo-1,4-beta-mannosidase" evidence="1">
    <location>
        <begin position="25"/>
        <end position="205"/>
    </location>
</feature>
<name>A0ABU6XFL7_9FABA</name>
<evidence type="ECO:0008006" key="4">
    <source>
        <dbReference type="Google" id="ProtNLM"/>
    </source>
</evidence>